<reference evidence="1 2" key="1">
    <citation type="journal article" date="2015" name="Stand. Genomic Sci.">
        <title>Genomic Encyclopedia of Bacterial and Archaeal Type Strains, Phase III: the genomes of soil and plant-associated and newly described type strains.</title>
        <authorList>
            <person name="Whitman W.B."/>
            <person name="Woyke T."/>
            <person name="Klenk H.P."/>
            <person name="Zhou Y."/>
            <person name="Lilburn T.G."/>
            <person name="Beck B.J."/>
            <person name="De Vos P."/>
            <person name="Vandamme P."/>
            <person name="Eisen J.A."/>
            <person name="Garrity G."/>
            <person name="Hugenholtz P."/>
            <person name="Kyrpides N.C."/>
        </authorList>
    </citation>
    <scope>NUCLEOTIDE SEQUENCE [LARGE SCALE GENOMIC DNA]</scope>
    <source>
        <strain evidence="1 2">CGMCC 1.10947</strain>
    </source>
</reference>
<organism evidence="1 2">
    <name type="scientific">Bradyrhizobium daqingense</name>
    <dbReference type="NCBI Taxonomy" id="993502"/>
    <lineage>
        <taxon>Bacteria</taxon>
        <taxon>Pseudomonadati</taxon>
        <taxon>Pseudomonadota</taxon>
        <taxon>Alphaproteobacteria</taxon>
        <taxon>Hyphomicrobiales</taxon>
        <taxon>Nitrobacteraceae</taxon>
        <taxon>Bradyrhizobium</taxon>
    </lineage>
</organism>
<evidence type="ECO:0000313" key="2">
    <source>
        <dbReference type="Proteomes" id="UP000317176"/>
    </source>
</evidence>
<sequence>MSNLNLNASAGIDLSTPFCARTYFHGLREAGVRPYASAHTGKTGHGRYCDDPEANVRALPWHRWACKQDPDQKVRDNYVVALLDKHLRADDDLVVIQLGICDDEIEPEVHRMPVRARREGQPEPAMV</sequence>
<comment type="caution">
    <text evidence="1">The sequence shown here is derived from an EMBL/GenBank/DDBJ whole genome shotgun (WGS) entry which is preliminary data.</text>
</comment>
<protein>
    <submittedName>
        <fullName evidence="1">Uncharacterized protein</fullName>
    </submittedName>
</protein>
<dbReference type="EMBL" id="VLKL01000003">
    <property type="protein sequence ID" value="TWI08920.1"/>
    <property type="molecule type" value="Genomic_DNA"/>
</dbReference>
<dbReference type="AlphaFoldDB" id="A0A562LMR3"/>
<name>A0A562LMR3_9BRAD</name>
<gene>
    <name evidence="1" type="ORF">IQ17_01745</name>
</gene>
<keyword evidence="2" id="KW-1185">Reference proteome</keyword>
<proteinExistence type="predicted"/>
<dbReference type="RefSeq" id="WP_145630143.1">
    <property type="nucleotide sequence ID" value="NZ_CP088014.1"/>
</dbReference>
<accession>A0A562LMR3</accession>
<dbReference type="Proteomes" id="UP000317176">
    <property type="component" value="Unassembled WGS sequence"/>
</dbReference>
<evidence type="ECO:0000313" key="1">
    <source>
        <dbReference type="EMBL" id="TWI08920.1"/>
    </source>
</evidence>